<comment type="similarity">
    <text evidence="1">Belongs to the sigma-70 factor family. ECF subfamily.</text>
</comment>
<evidence type="ECO:0000256" key="1">
    <source>
        <dbReference type="ARBA" id="ARBA00010641"/>
    </source>
</evidence>
<dbReference type="GO" id="GO:0016987">
    <property type="term" value="F:sigma factor activity"/>
    <property type="evidence" value="ECO:0007669"/>
    <property type="project" value="UniProtKB-KW"/>
</dbReference>
<feature type="domain" description="RNA polymerase sigma factor 70 region 4 type 2" evidence="6">
    <location>
        <begin position="124"/>
        <end position="176"/>
    </location>
</feature>
<dbReference type="InterPro" id="IPR039425">
    <property type="entry name" value="RNA_pol_sigma-70-like"/>
</dbReference>
<dbReference type="RefSeq" id="WP_165759114.1">
    <property type="nucleotide sequence ID" value="NZ_FOCZ01000004.1"/>
</dbReference>
<dbReference type="InterPro" id="IPR013325">
    <property type="entry name" value="RNA_pol_sigma_r2"/>
</dbReference>
<keyword evidence="2" id="KW-0805">Transcription regulation</keyword>
<dbReference type="InterPro" id="IPR013324">
    <property type="entry name" value="RNA_pol_sigma_r3/r4-like"/>
</dbReference>
<protein>
    <recommendedName>
        <fullName evidence="9">RNA polymerase sigma-70 factor</fullName>
    </recommendedName>
</protein>
<evidence type="ECO:0000256" key="3">
    <source>
        <dbReference type="ARBA" id="ARBA00023082"/>
    </source>
</evidence>
<evidence type="ECO:0000259" key="6">
    <source>
        <dbReference type="Pfam" id="PF08281"/>
    </source>
</evidence>
<evidence type="ECO:0000259" key="5">
    <source>
        <dbReference type="Pfam" id="PF04542"/>
    </source>
</evidence>
<dbReference type="NCBIfam" id="TIGR02937">
    <property type="entry name" value="sigma70-ECF"/>
    <property type="match status" value="1"/>
</dbReference>
<dbReference type="GO" id="GO:0006352">
    <property type="term" value="P:DNA-templated transcription initiation"/>
    <property type="evidence" value="ECO:0007669"/>
    <property type="project" value="InterPro"/>
</dbReference>
<keyword evidence="3" id="KW-0731">Sigma factor</keyword>
<keyword evidence="8" id="KW-1185">Reference proteome</keyword>
<evidence type="ECO:0000256" key="2">
    <source>
        <dbReference type="ARBA" id="ARBA00023015"/>
    </source>
</evidence>
<keyword evidence="4" id="KW-0804">Transcription</keyword>
<dbReference type="InterPro" id="IPR013249">
    <property type="entry name" value="RNA_pol_sigma70_r4_t2"/>
</dbReference>
<dbReference type="Pfam" id="PF08281">
    <property type="entry name" value="Sigma70_r4_2"/>
    <property type="match status" value="1"/>
</dbReference>
<evidence type="ECO:0000313" key="8">
    <source>
        <dbReference type="Proteomes" id="UP000192610"/>
    </source>
</evidence>
<dbReference type="CDD" id="cd06171">
    <property type="entry name" value="Sigma70_r4"/>
    <property type="match status" value="1"/>
</dbReference>
<gene>
    <name evidence="7" type="ORF">A4H97_17960</name>
</gene>
<dbReference type="SUPFAM" id="SSF88659">
    <property type="entry name" value="Sigma3 and sigma4 domains of RNA polymerase sigma factors"/>
    <property type="match status" value="1"/>
</dbReference>
<dbReference type="PANTHER" id="PTHR43133:SF46">
    <property type="entry name" value="RNA POLYMERASE SIGMA-70 FACTOR ECF SUBFAMILY"/>
    <property type="match status" value="1"/>
</dbReference>
<dbReference type="Proteomes" id="UP000192610">
    <property type="component" value="Unassembled WGS sequence"/>
</dbReference>
<evidence type="ECO:0000256" key="4">
    <source>
        <dbReference type="ARBA" id="ARBA00023163"/>
    </source>
</evidence>
<dbReference type="GO" id="GO:0003677">
    <property type="term" value="F:DNA binding"/>
    <property type="evidence" value="ECO:0007669"/>
    <property type="project" value="InterPro"/>
</dbReference>
<name>A0A1V9DXQ2_9BACT</name>
<sequence>MPTASINQLCLRIAESNDEAAFGKLFRQFYPRLLIFTTAILKNRETAEEAVEDVFLKLWENRKVLPAVNNLSYYLLVAAKHKALDYLEKAKTIPQISIDDAVLDAGVAMQIDPETALISAENIRIIQSAINGLPPRCRLIFLLVKEDGLKYRETADLLNISIKTVETQMSLALRKIGEALQSHSINGSKSYQSDSSRK</sequence>
<dbReference type="STRING" id="354355.SAMN05660816_02811"/>
<proteinExistence type="inferred from homology"/>
<dbReference type="SUPFAM" id="SSF88946">
    <property type="entry name" value="Sigma2 domain of RNA polymerase sigma factors"/>
    <property type="match status" value="1"/>
</dbReference>
<dbReference type="PANTHER" id="PTHR43133">
    <property type="entry name" value="RNA POLYMERASE ECF-TYPE SIGMA FACTO"/>
    <property type="match status" value="1"/>
</dbReference>
<dbReference type="Gene3D" id="1.10.10.10">
    <property type="entry name" value="Winged helix-like DNA-binding domain superfamily/Winged helix DNA-binding domain"/>
    <property type="match status" value="1"/>
</dbReference>
<evidence type="ECO:0008006" key="9">
    <source>
        <dbReference type="Google" id="ProtNLM"/>
    </source>
</evidence>
<dbReference type="InterPro" id="IPR036388">
    <property type="entry name" value="WH-like_DNA-bd_sf"/>
</dbReference>
<evidence type="ECO:0000313" key="7">
    <source>
        <dbReference type="EMBL" id="OQP38611.1"/>
    </source>
</evidence>
<dbReference type="Pfam" id="PF04542">
    <property type="entry name" value="Sigma70_r2"/>
    <property type="match status" value="1"/>
</dbReference>
<accession>A0A1V9DXQ2</accession>
<dbReference type="Gene3D" id="1.10.1740.10">
    <property type="match status" value="1"/>
</dbReference>
<reference evidence="8" key="1">
    <citation type="submission" date="2016-04" db="EMBL/GenBank/DDBJ databases">
        <authorList>
            <person name="Chen L."/>
            <person name="Zhuang W."/>
            <person name="Wang G."/>
        </authorList>
    </citation>
    <scope>NUCLEOTIDE SEQUENCE [LARGE SCALE GENOMIC DNA]</scope>
    <source>
        <strain evidence="8">17621</strain>
    </source>
</reference>
<dbReference type="InterPro" id="IPR014284">
    <property type="entry name" value="RNA_pol_sigma-70_dom"/>
</dbReference>
<dbReference type="InterPro" id="IPR014327">
    <property type="entry name" value="RNA_pol_sigma70_bacteroid"/>
</dbReference>
<comment type="caution">
    <text evidence="7">The sequence shown here is derived from an EMBL/GenBank/DDBJ whole genome shotgun (WGS) entry which is preliminary data.</text>
</comment>
<feature type="domain" description="RNA polymerase sigma-70 region 2" evidence="5">
    <location>
        <begin position="25"/>
        <end position="91"/>
    </location>
</feature>
<dbReference type="EMBL" id="LVXG01000082">
    <property type="protein sequence ID" value="OQP38611.1"/>
    <property type="molecule type" value="Genomic_DNA"/>
</dbReference>
<dbReference type="AlphaFoldDB" id="A0A1V9DXQ2"/>
<dbReference type="NCBIfam" id="TIGR02985">
    <property type="entry name" value="Sig70_bacteroi1"/>
    <property type="match status" value="1"/>
</dbReference>
<organism evidence="7 8">
    <name type="scientific">Niastella yeongjuensis</name>
    <dbReference type="NCBI Taxonomy" id="354355"/>
    <lineage>
        <taxon>Bacteria</taxon>
        <taxon>Pseudomonadati</taxon>
        <taxon>Bacteroidota</taxon>
        <taxon>Chitinophagia</taxon>
        <taxon>Chitinophagales</taxon>
        <taxon>Chitinophagaceae</taxon>
        <taxon>Niastella</taxon>
    </lineage>
</organism>
<dbReference type="InterPro" id="IPR007627">
    <property type="entry name" value="RNA_pol_sigma70_r2"/>
</dbReference>